<keyword evidence="6" id="KW-1185">Reference proteome</keyword>
<feature type="coiled-coil region" evidence="3">
    <location>
        <begin position="245"/>
        <end position="459"/>
    </location>
</feature>
<dbReference type="EMBL" id="JBJUIK010000007">
    <property type="protein sequence ID" value="KAL3521805.1"/>
    <property type="molecule type" value="Genomic_DNA"/>
</dbReference>
<evidence type="ECO:0000256" key="4">
    <source>
        <dbReference type="SAM" id="MobiDB-lite"/>
    </source>
</evidence>
<evidence type="ECO:0000256" key="1">
    <source>
        <dbReference type="ARBA" id="ARBA00005485"/>
    </source>
</evidence>
<feature type="coiled-coil region" evidence="3">
    <location>
        <begin position="101"/>
        <end position="192"/>
    </location>
</feature>
<dbReference type="Proteomes" id="UP001630127">
    <property type="component" value="Unassembled WGS sequence"/>
</dbReference>
<name>A0ABD2ZUE3_9GENT</name>
<feature type="compositionally biased region" description="Polar residues" evidence="4">
    <location>
        <begin position="18"/>
        <end position="31"/>
    </location>
</feature>
<dbReference type="PANTHER" id="PTHR32054">
    <property type="entry name" value="HEAVY CHAIN, PUTATIVE, EXPRESSED-RELATED-RELATED"/>
    <property type="match status" value="1"/>
</dbReference>
<feature type="compositionally biased region" description="Basic residues" evidence="4">
    <location>
        <begin position="1"/>
        <end position="10"/>
    </location>
</feature>
<evidence type="ECO:0000256" key="3">
    <source>
        <dbReference type="SAM" id="Coils"/>
    </source>
</evidence>
<comment type="similarity">
    <text evidence="1">Belongs to the WEB family.</text>
</comment>
<dbReference type="Pfam" id="PF05701">
    <property type="entry name" value="WEMBL"/>
    <property type="match status" value="1"/>
</dbReference>
<feature type="region of interest" description="Disordered" evidence="4">
    <location>
        <begin position="56"/>
        <end position="79"/>
    </location>
</feature>
<dbReference type="PANTHER" id="PTHR32054:SF3">
    <property type="entry name" value="HEAVY CHAIN, PUTATIVE, EXPRESSED-RELATED"/>
    <property type="match status" value="1"/>
</dbReference>
<proteinExistence type="inferred from homology"/>
<accession>A0ABD2ZUE3</accession>
<comment type="caution">
    <text evidence="5">The sequence shown here is derived from an EMBL/GenBank/DDBJ whole genome shotgun (WGS) entry which is preliminary data.</text>
</comment>
<feature type="region of interest" description="Disordered" evidence="4">
    <location>
        <begin position="459"/>
        <end position="486"/>
    </location>
</feature>
<sequence>MYGYRVKTRHASFDSPISLGSPTSRSSNGGSPRTDVGEIDTSAPFQSVKAAVSLFGEAGTSPRANKPVLTKKPKNAEERVLEKESALHLALKELDDSKGRLKSTETAKAQAFRELEKANRTLQELTNKLEIISESKQTAIEATEDAKQRAKDLEEQKSSRLPLGADAWRQDLDNEREQYKASAAELISAKQELTTLRQDIDVVLEAKLAAFQEAADAQHITQVNQDRVTQISKEITTLHEALGQVKLATLNAQEERNKKKEERQAHFQSHETAKEEVELKIKSLKEEFDPSENLEEKLEETTEAINLLQEQLNNVRDADMSSLQTATAELDDAKKKLQEIVEDENSQRSSVNFLKLELDNVKRDHSELQNKAFKAESMAESLQTELERYKTQLEAGDTQEHLKLQQLASETENDRQEAEAIEKKISILKQDAETASIAAQETEQRLNIALSEVEAAKAAERHAGEMIHNSSKSDDAHGTSSNSNRKIKLSVEDFESMSKKAEELQADADIKVATVAAQTETIRASENEMLKKLEASMREKEAIEAAIEDALKQAEMAEAAKQVVEGELRKWRQKEQKDAVEESPNS</sequence>
<organism evidence="5 6">
    <name type="scientific">Cinchona calisaya</name>
    <dbReference type="NCBI Taxonomy" id="153742"/>
    <lineage>
        <taxon>Eukaryota</taxon>
        <taxon>Viridiplantae</taxon>
        <taxon>Streptophyta</taxon>
        <taxon>Embryophyta</taxon>
        <taxon>Tracheophyta</taxon>
        <taxon>Spermatophyta</taxon>
        <taxon>Magnoliopsida</taxon>
        <taxon>eudicotyledons</taxon>
        <taxon>Gunneridae</taxon>
        <taxon>Pentapetalae</taxon>
        <taxon>asterids</taxon>
        <taxon>lamiids</taxon>
        <taxon>Gentianales</taxon>
        <taxon>Rubiaceae</taxon>
        <taxon>Cinchonoideae</taxon>
        <taxon>Cinchoneae</taxon>
        <taxon>Cinchona</taxon>
    </lineage>
</organism>
<feature type="region of interest" description="Disordered" evidence="4">
    <location>
        <begin position="1"/>
        <end position="42"/>
    </location>
</feature>
<evidence type="ECO:0000313" key="5">
    <source>
        <dbReference type="EMBL" id="KAL3521805.1"/>
    </source>
</evidence>
<gene>
    <name evidence="5" type="ORF">ACH5RR_014639</name>
</gene>
<keyword evidence="2 3" id="KW-0175">Coiled coil</keyword>
<dbReference type="AlphaFoldDB" id="A0ABD2ZUE3"/>
<evidence type="ECO:0000313" key="6">
    <source>
        <dbReference type="Proteomes" id="UP001630127"/>
    </source>
</evidence>
<feature type="coiled-coil region" evidence="3">
    <location>
        <begin position="523"/>
        <end position="574"/>
    </location>
</feature>
<feature type="compositionally biased region" description="Basic and acidic residues" evidence="4">
    <location>
        <begin position="459"/>
        <end position="477"/>
    </location>
</feature>
<reference evidence="5 6" key="1">
    <citation type="submission" date="2024-11" db="EMBL/GenBank/DDBJ databases">
        <title>A near-complete genome assembly of Cinchona calisaya.</title>
        <authorList>
            <person name="Lian D.C."/>
            <person name="Zhao X.W."/>
            <person name="Wei L."/>
        </authorList>
    </citation>
    <scope>NUCLEOTIDE SEQUENCE [LARGE SCALE GENOMIC DNA]</scope>
    <source>
        <tissue evidence="5">Nenye</tissue>
    </source>
</reference>
<protein>
    <submittedName>
        <fullName evidence="5">Uncharacterized protein</fullName>
    </submittedName>
</protein>
<dbReference type="InterPro" id="IPR008545">
    <property type="entry name" value="Web"/>
</dbReference>
<evidence type="ECO:0000256" key="2">
    <source>
        <dbReference type="ARBA" id="ARBA00023054"/>
    </source>
</evidence>